<dbReference type="InterPro" id="IPR002792">
    <property type="entry name" value="TRAM_dom"/>
</dbReference>
<keyword evidence="6 19" id="KW-0808">Transferase</keyword>
<evidence type="ECO:0000256" key="2">
    <source>
        <dbReference type="ARBA" id="ARBA00002399"/>
    </source>
</evidence>
<evidence type="ECO:0000256" key="12">
    <source>
        <dbReference type="ARBA" id="ARBA00031213"/>
    </source>
</evidence>
<accession>A0A1H3YW31</accession>
<keyword evidence="9" id="KW-0479">Metal-binding</keyword>
<keyword evidence="7" id="KW-0949">S-adenosyl-L-methionine</keyword>
<keyword evidence="20" id="KW-1185">Reference proteome</keyword>
<dbReference type="Pfam" id="PF00919">
    <property type="entry name" value="UPF0004"/>
    <property type="match status" value="1"/>
</dbReference>
<dbReference type="SFLD" id="SFLDS00029">
    <property type="entry name" value="Radical_SAM"/>
    <property type="match status" value="1"/>
</dbReference>
<dbReference type="Gene3D" id="3.80.30.20">
    <property type="entry name" value="tm_1862 like domain"/>
    <property type="match status" value="1"/>
</dbReference>
<dbReference type="AlphaFoldDB" id="A0A1H3YW31"/>
<proteinExistence type="inferred from homology"/>
<evidence type="ECO:0000256" key="6">
    <source>
        <dbReference type="ARBA" id="ARBA00022679"/>
    </source>
</evidence>
<dbReference type="InterPro" id="IPR038135">
    <property type="entry name" value="Methylthiotransferase_N_sf"/>
</dbReference>
<evidence type="ECO:0000256" key="14">
    <source>
        <dbReference type="ARBA" id="ARBA00061574"/>
    </source>
</evidence>
<keyword evidence="11" id="KW-0411">Iron-sulfur</keyword>
<dbReference type="InterPro" id="IPR006467">
    <property type="entry name" value="MiaB-like_bact"/>
</dbReference>
<evidence type="ECO:0000259" key="16">
    <source>
        <dbReference type="PROSITE" id="PS50926"/>
    </source>
</evidence>
<evidence type="ECO:0000256" key="13">
    <source>
        <dbReference type="ARBA" id="ARBA00051661"/>
    </source>
</evidence>
<evidence type="ECO:0000256" key="1">
    <source>
        <dbReference type="ARBA" id="ARBA00001966"/>
    </source>
</evidence>
<evidence type="ECO:0000256" key="11">
    <source>
        <dbReference type="ARBA" id="ARBA00023014"/>
    </source>
</evidence>
<evidence type="ECO:0000313" key="20">
    <source>
        <dbReference type="Proteomes" id="UP000199409"/>
    </source>
</evidence>
<dbReference type="RefSeq" id="WP_092346109.1">
    <property type="nucleotide sequence ID" value="NZ_FNQN01000003.1"/>
</dbReference>
<dbReference type="InterPro" id="IPR058240">
    <property type="entry name" value="rSAM_sf"/>
</dbReference>
<dbReference type="EMBL" id="FNQN01000003">
    <property type="protein sequence ID" value="SEA15401.1"/>
    <property type="molecule type" value="Genomic_DNA"/>
</dbReference>
<dbReference type="InterPro" id="IPR020612">
    <property type="entry name" value="Methylthiotransferase_CS"/>
</dbReference>
<evidence type="ECO:0000256" key="9">
    <source>
        <dbReference type="ARBA" id="ARBA00022723"/>
    </source>
</evidence>
<dbReference type="SFLD" id="SFLDG01061">
    <property type="entry name" value="methylthiotransferase"/>
    <property type="match status" value="1"/>
</dbReference>
<evidence type="ECO:0000256" key="8">
    <source>
        <dbReference type="ARBA" id="ARBA00022694"/>
    </source>
</evidence>
<keyword evidence="10" id="KW-0408">Iron</keyword>
<dbReference type="InterPro" id="IPR013848">
    <property type="entry name" value="Methylthiotransferase_N"/>
</dbReference>
<dbReference type="PANTHER" id="PTHR11918">
    <property type="entry name" value="RADICAL SAM PROTEINS"/>
    <property type="match status" value="1"/>
</dbReference>
<feature type="domain" description="Radical SAM core" evidence="18">
    <location>
        <begin position="138"/>
        <end position="368"/>
    </location>
</feature>
<dbReference type="InterPro" id="IPR023404">
    <property type="entry name" value="rSAM_horseshoe"/>
</dbReference>
<comment type="function">
    <text evidence="2">Catalyzes the methylthiolation of N6-threonylcarbamoyladenosine (t(6)A), leading to the formation of 2-methylthio-N6-threonylcarbamoyladenosine (ms(2)t(6)A) at position 37 in tRNAs that read codons beginning with adenine.</text>
</comment>
<evidence type="ECO:0000256" key="10">
    <source>
        <dbReference type="ARBA" id="ARBA00023004"/>
    </source>
</evidence>
<dbReference type="PANTHER" id="PTHR11918:SF45">
    <property type="entry name" value="THREONYLCARBAMOYLADENOSINE TRNA METHYLTHIOTRANSFERASE"/>
    <property type="match status" value="1"/>
</dbReference>
<dbReference type="NCBIfam" id="TIGR00089">
    <property type="entry name" value="MiaB/RimO family radical SAM methylthiotransferase"/>
    <property type="match status" value="1"/>
</dbReference>
<dbReference type="GO" id="GO:0046872">
    <property type="term" value="F:metal ion binding"/>
    <property type="evidence" value="ECO:0007669"/>
    <property type="project" value="UniProtKB-KW"/>
</dbReference>
<comment type="catalytic activity">
    <reaction evidence="13">
        <text>N(6)-L-threonylcarbamoyladenosine(37) in tRNA + (sulfur carrier)-SH + AH2 + 2 S-adenosyl-L-methionine = 2-methylsulfanyl-N(6)-L-threonylcarbamoyladenosine(37) in tRNA + (sulfur carrier)-H + 5'-deoxyadenosine + L-methionine + A + S-adenosyl-L-homocysteine + 2 H(+)</text>
        <dbReference type="Rhea" id="RHEA:37075"/>
        <dbReference type="Rhea" id="RHEA-COMP:10163"/>
        <dbReference type="Rhea" id="RHEA-COMP:11092"/>
        <dbReference type="Rhea" id="RHEA-COMP:14737"/>
        <dbReference type="Rhea" id="RHEA-COMP:14739"/>
        <dbReference type="ChEBI" id="CHEBI:13193"/>
        <dbReference type="ChEBI" id="CHEBI:15378"/>
        <dbReference type="ChEBI" id="CHEBI:17319"/>
        <dbReference type="ChEBI" id="CHEBI:17499"/>
        <dbReference type="ChEBI" id="CHEBI:29917"/>
        <dbReference type="ChEBI" id="CHEBI:57844"/>
        <dbReference type="ChEBI" id="CHEBI:57856"/>
        <dbReference type="ChEBI" id="CHEBI:59789"/>
        <dbReference type="ChEBI" id="CHEBI:64428"/>
        <dbReference type="ChEBI" id="CHEBI:74418"/>
        <dbReference type="ChEBI" id="CHEBI:74420"/>
        <dbReference type="EC" id="2.8.4.5"/>
    </reaction>
</comment>
<dbReference type="InterPro" id="IPR007197">
    <property type="entry name" value="rSAM"/>
</dbReference>
<comment type="similarity">
    <text evidence="14">Belongs to the methylthiotransferase family. MtaB subfamily.</text>
</comment>
<keyword evidence="4" id="KW-0004">4Fe-4S</keyword>
<comment type="cofactor">
    <cofactor evidence="1">
        <name>[4Fe-4S] cluster</name>
        <dbReference type="ChEBI" id="CHEBI:49883"/>
    </cofactor>
</comment>
<keyword evidence="5" id="KW-0963">Cytoplasm</keyword>
<evidence type="ECO:0000256" key="5">
    <source>
        <dbReference type="ARBA" id="ARBA00022490"/>
    </source>
</evidence>
<dbReference type="NCBIfam" id="TIGR01579">
    <property type="entry name" value="MiaB-like-C"/>
    <property type="match status" value="1"/>
</dbReference>
<dbReference type="PROSITE" id="PS51918">
    <property type="entry name" value="RADICAL_SAM"/>
    <property type="match status" value="1"/>
</dbReference>
<evidence type="ECO:0000259" key="18">
    <source>
        <dbReference type="PROSITE" id="PS51918"/>
    </source>
</evidence>
<dbReference type="Pfam" id="PF04055">
    <property type="entry name" value="Radical_SAM"/>
    <property type="match status" value="1"/>
</dbReference>
<dbReference type="PROSITE" id="PS01278">
    <property type="entry name" value="MTTASE_RADICAL"/>
    <property type="match status" value="1"/>
</dbReference>
<dbReference type="OrthoDB" id="9805215at2"/>
<dbReference type="SUPFAM" id="SSF102114">
    <property type="entry name" value="Radical SAM enzymes"/>
    <property type="match status" value="1"/>
</dbReference>
<protein>
    <recommendedName>
        <fullName evidence="15">Threonylcarbamoyladenosine tRNA methylthiotransferase MtaB</fullName>
        <ecNumber evidence="3">2.8.4.5</ecNumber>
    </recommendedName>
    <alternativeName>
        <fullName evidence="12">tRNA-t(6)A37 methylthiotransferase</fullName>
    </alternativeName>
</protein>
<dbReference type="PROSITE" id="PS50926">
    <property type="entry name" value="TRAM"/>
    <property type="match status" value="1"/>
</dbReference>
<feature type="domain" description="TRAM" evidence="16">
    <location>
        <begin position="371"/>
        <end position="430"/>
    </location>
</feature>
<name>A0A1H3YW31_9BACT</name>
<sequence length="430" mass="47636">MKTTVSIVTLGCKTNQFESAAMIEKLQQAGYRQVSFEAGADLVIVNTCTVTAATDAQSRKLIRRARRFNSNTRIVVTGCYAQIDPHSLKQMPGVSLVVGNNEKGQLLDYLVANNDTGQIQVSDIRASSVIEPLVLTGFEQRSRAFVQIQNGCDAFCSYCIIPYARGRSRSVPVAAVISQIERLCANGYPEIVLTGIHIGRYGQDFVPCTDLLTLLQKIEKSDFSGRLRLGSIEPTELSEELSHYIAQADWICPHFHIPLQAGDDEILRRMNRHYTTTFFADLLDRLRQIKPDAAIGLDVITGFPGETDVQFQATCQLLRQLPFSHLHVFPYSKRAGTLAAEMPDQVPGDVMKARAAQLRQIGREKNRNFAQQFVGSELEIVIEGGEDDDLRKGLSRNYLPVWVPATSVEPGELLKVRVSGMHKDGLLGSP</sequence>
<dbReference type="Gene3D" id="3.40.50.12160">
    <property type="entry name" value="Methylthiotransferase, N-terminal domain"/>
    <property type="match status" value="1"/>
</dbReference>
<dbReference type="EC" id="2.8.4.5" evidence="3"/>
<organism evidence="19 20">
    <name type="scientific">Desulfuromusa kysingii</name>
    <dbReference type="NCBI Taxonomy" id="37625"/>
    <lineage>
        <taxon>Bacteria</taxon>
        <taxon>Pseudomonadati</taxon>
        <taxon>Thermodesulfobacteriota</taxon>
        <taxon>Desulfuromonadia</taxon>
        <taxon>Desulfuromonadales</taxon>
        <taxon>Geopsychrobacteraceae</taxon>
        <taxon>Desulfuromusa</taxon>
    </lineage>
</organism>
<dbReference type="PROSITE" id="PS51449">
    <property type="entry name" value="MTTASE_N"/>
    <property type="match status" value="1"/>
</dbReference>
<evidence type="ECO:0000259" key="17">
    <source>
        <dbReference type="PROSITE" id="PS51449"/>
    </source>
</evidence>
<dbReference type="InterPro" id="IPR005839">
    <property type="entry name" value="Methylthiotransferase"/>
</dbReference>
<dbReference type="Proteomes" id="UP000199409">
    <property type="component" value="Unassembled WGS sequence"/>
</dbReference>
<keyword evidence="8" id="KW-0819">tRNA processing</keyword>
<feature type="domain" description="MTTase N-terminal" evidence="17">
    <location>
        <begin position="3"/>
        <end position="115"/>
    </location>
</feature>
<reference evidence="19 20" key="1">
    <citation type="submission" date="2016-10" db="EMBL/GenBank/DDBJ databases">
        <authorList>
            <person name="de Groot N.N."/>
        </authorList>
    </citation>
    <scope>NUCLEOTIDE SEQUENCE [LARGE SCALE GENOMIC DNA]</scope>
    <source>
        <strain evidence="19 20">DSM 7343</strain>
    </source>
</reference>
<dbReference type="FunFam" id="3.40.50.12160:FF:000004">
    <property type="entry name" value="Threonylcarbamoyladenosine tRNA methylthiotransferase MtaB"/>
    <property type="match status" value="1"/>
</dbReference>
<dbReference type="FunFam" id="3.80.30.20:FF:000001">
    <property type="entry name" value="tRNA-2-methylthio-N(6)-dimethylallyladenosine synthase 2"/>
    <property type="match status" value="1"/>
</dbReference>
<dbReference type="InterPro" id="IPR006638">
    <property type="entry name" value="Elp3/MiaA/NifB-like_rSAM"/>
</dbReference>
<gene>
    <name evidence="19" type="ORF">SAMN05660420_01404</name>
</gene>
<evidence type="ECO:0000256" key="4">
    <source>
        <dbReference type="ARBA" id="ARBA00022485"/>
    </source>
</evidence>
<evidence type="ECO:0000256" key="7">
    <source>
        <dbReference type="ARBA" id="ARBA00022691"/>
    </source>
</evidence>
<evidence type="ECO:0000313" key="19">
    <source>
        <dbReference type="EMBL" id="SEA15401.1"/>
    </source>
</evidence>
<dbReference type="GO" id="GO:0051539">
    <property type="term" value="F:4 iron, 4 sulfur cluster binding"/>
    <property type="evidence" value="ECO:0007669"/>
    <property type="project" value="UniProtKB-KW"/>
</dbReference>
<evidence type="ECO:0000256" key="15">
    <source>
        <dbReference type="ARBA" id="ARBA00069898"/>
    </source>
</evidence>
<dbReference type="STRING" id="37625.SAMN05660420_01404"/>
<dbReference type="SMART" id="SM00729">
    <property type="entry name" value="Elp3"/>
    <property type="match status" value="1"/>
</dbReference>
<dbReference type="SFLD" id="SFLDG01082">
    <property type="entry name" value="B12-binding_domain_containing"/>
    <property type="match status" value="1"/>
</dbReference>
<evidence type="ECO:0000256" key="3">
    <source>
        <dbReference type="ARBA" id="ARBA00013273"/>
    </source>
</evidence>
<dbReference type="GO" id="GO:0035598">
    <property type="term" value="F:tRNA (N(6)-L-threonylcarbamoyladenosine(37)-C(2))-methylthiotransferase activity"/>
    <property type="evidence" value="ECO:0007669"/>
    <property type="project" value="UniProtKB-EC"/>
</dbReference>